<keyword evidence="6" id="KW-0539">Nucleus</keyword>
<evidence type="ECO:0000256" key="6">
    <source>
        <dbReference type="ARBA" id="ARBA00023242"/>
    </source>
</evidence>
<dbReference type="RefSeq" id="XP_066714855.1">
    <property type="nucleotide sequence ID" value="XM_066859368.1"/>
</dbReference>
<evidence type="ECO:0000256" key="3">
    <source>
        <dbReference type="ARBA" id="ARBA00023015"/>
    </source>
</evidence>
<organism evidence="7 8">
    <name type="scientific">Apiospora phragmitis</name>
    <dbReference type="NCBI Taxonomy" id="2905665"/>
    <lineage>
        <taxon>Eukaryota</taxon>
        <taxon>Fungi</taxon>
        <taxon>Dikarya</taxon>
        <taxon>Ascomycota</taxon>
        <taxon>Pezizomycotina</taxon>
        <taxon>Sordariomycetes</taxon>
        <taxon>Xylariomycetidae</taxon>
        <taxon>Amphisphaeriales</taxon>
        <taxon>Apiosporaceae</taxon>
        <taxon>Apiospora</taxon>
    </lineage>
</organism>
<evidence type="ECO:0000313" key="8">
    <source>
        <dbReference type="Proteomes" id="UP001480595"/>
    </source>
</evidence>
<keyword evidence="2" id="KW-0862">Zinc</keyword>
<evidence type="ECO:0000313" key="7">
    <source>
        <dbReference type="EMBL" id="KAK8061593.1"/>
    </source>
</evidence>
<evidence type="ECO:0000256" key="2">
    <source>
        <dbReference type="ARBA" id="ARBA00022833"/>
    </source>
</evidence>
<protein>
    <submittedName>
        <fullName evidence="7">Uncharacterized protein</fullName>
    </submittedName>
</protein>
<evidence type="ECO:0000256" key="1">
    <source>
        <dbReference type="ARBA" id="ARBA00022723"/>
    </source>
</evidence>
<reference evidence="7 8" key="1">
    <citation type="submission" date="2023-01" db="EMBL/GenBank/DDBJ databases">
        <title>Analysis of 21 Apiospora genomes using comparative genomics revels a genus with tremendous synthesis potential of carbohydrate active enzymes and secondary metabolites.</title>
        <authorList>
            <person name="Sorensen T."/>
        </authorList>
    </citation>
    <scope>NUCLEOTIDE SEQUENCE [LARGE SCALE GENOMIC DNA]</scope>
    <source>
        <strain evidence="7 8">CBS 135458</strain>
    </source>
</reference>
<evidence type="ECO:0000256" key="4">
    <source>
        <dbReference type="ARBA" id="ARBA00023125"/>
    </source>
</evidence>
<dbReference type="EMBL" id="JAQQWL010000008">
    <property type="protein sequence ID" value="KAK8061593.1"/>
    <property type="molecule type" value="Genomic_DNA"/>
</dbReference>
<keyword evidence="1" id="KW-0479">Metal-binding</keyword>
<dbReference type="PANTHER" id="PTHR36206:SF12">
    <property type="entry name" value="ASPERCRYPTIN BIOSYNTHESIS CLUSTER-SPECIFIC TRANSCRIPTION REGULATOR ATNN-RELATED"/>
    <property type="match status" value="1"/>
</dbReference>
<comment type="caution">
    <text evidence="7">The sequence shown here is derived from an EMBL/GenBank/DDBJ whole genome shotgun (WGS) entry which is preliminary data.</text>
</comment>
<gene>
    <name evidence="7" type="ORF">PG994_007959</name>
</gene>
<proteinExistence type="predicted"/>
<keyword evidence="4" id="KW-0238">DNA-binding</keyword>
<keyword evidence="5" id="KW-0804">Transcription</keyword>
<accession>A0ABR1UUS3</accession>
<evidence type="ECO:0000256" key="5">
    <source>
        <dbReference type="ARBA" id="ARBA00023163"/>
    </source>
</evidence>
<dbReference type="PANTHER" id="PTHR36206">
    <property type="entry name" value="ASPERCRYPTIN BIOSYNTHESIS CLUSTER-SPECIFIC TRANSCRIPTION REGULATOR ATNN-RELATED"/>
    <property type="match status" value="1"/>
</dbReference>
<sequence>MPDSAEDYAQKQKIPAIFSNLSKARETLESEWHVASYFTSGIRKPSEKPLPHPESGAWQEKSKSILARWSSAHDVYLDIRGDSLTEEKRRDTAALSILRELGSMTMMLTRTTVEDQRKWDVFCPMFQNIISLAQDIIELDRNSTTARPKACINMALVGPLFEYQANPRSEEKLSLKIFRSAAGVEILLFASEQSRFFKNVVERKGSGMLFQRLRLLKEF</sequence>
<keyword evidence="8" id="KW-1185">Reference proteome</keyword>
<dbReference type="InterPro" id="IPR052360">
    <property type="entry name" value="Transcr_Regulatory_Proteins"/>
</dbReference>
<dbReference type="Proteomes" id="UP001480595">
    <property type="component" value="Unassembled WGS sequence"/>
</dbReference>
<keyword evidence="3" id="KW-0805">Transcription regulation</keyword>
<name>A0ABR1UUS3_9PEZI</name>
<dbReference type="GeneID" id="92092431"/>